<evidence type="ECO:0000313" key="2">
    <source>
        <dbReference type="EMBL" id="GFZ29538.1"/>
    </source>
</evidence>
<evidence type="ECO:0000313" key="3">
    <source>
        <dbReference type="Proteomes" id="UP000663802"/>
    </source>
</evidence>
<organism evidence="2 3">
    <name type="scientific">Clostridium zeae</name>
    <dbReference type="NCBI Taxonomy" id="2759022"/>
    <lineage>
        <taxon>Bacteria</taxon>
        <taxon>Bacillati</taxon>
        <taxon>Bacillota</taxon>
        <taxon>Clostridia</taxon>
        <taxon>Eubacteriales</taxon>
        <taxon>Clostridiaceae</taxon>
        <taxon>Clostridium</taxon>
    </lineage>
</organism>
<gene>
    <name evidence="2" type="ORF">CSC2_00640</name>
</gene>
<feature type="transmembrane region" description="Helical" evidence="1">
    <location>
        <begin position="50"/>
        <end position="68"/>
    </location>
</feature>
<sequence>MVIGSILITIFLVISIALIKGRLSFLVASYNTMDVVEKTNYDEKKICKNAGIELLSADIVLIIVMILLNTDYGNSHSTSIGLIATVIIVTLTFGNVILTQKRK</sequence>
<dbReference type="RefSeq" id="WP_206867579.1">
    <property type="nucleotide sequence ID" value="NZ_BMBA01000001.1"/>
</dbReference>
<dbReference type="Pfam" id="PF12650">
    <property type="entry name" value="DUF3784"/>
    <property type="match status" value="1"/>
</dbReference>
<feature type="transmembrane region" description="Helical" evidence="1">
    <location>
        <begin position="6"/>
        <end position="30"/>
    </location>
</feature>
<keyword evidence="3" id="KW-1185">Reference proteome</keyword>
<evidence type="ECO:0000256" key="1">
    <source>
        <dbReference type="SAM" id="Phobius"/>
    </source>
</evidence>
<dbReference type="EMBL" id="BMBA01000001">
    <property type="protein sequence ID" value="GFZ29538.1"/>
    <property type="molecule type" value="Genomic_DNA"/>
</dbReference>
<dbReference type="InterPro" id="IPR017259">
    <property type="entry name" value="UCP037672"/>
</dbReference>
<evidence type="ECO:0008006" key="4">
    <source>
        <dbReference type="Google" id="ProtNLM"/>
    </source>
</evidence>
<keyword evidence="1" id="KW-0472">Membrane</keyword>
<dbReference type="Proteomes" id="UP000663802">
    <property type="component" value="Unassembled WGS sequence"/>
</dbReference>
<name>A0ABQ1E480_9CLOT</name>
<comment type="caution">
    <text evidence="2">The sequence shown here is derived from an EMBL/GenBank/DDBJ whole genome shotgun (WGS) entry which is preliminary data.</text>
</comment>
<keyword evidence="1" id="KW-1133">Transmembrane helix</keyword>
<proteinExistence type="predicted"/>
<reference evidence="2 3" key="1">
    <citation type="journal article" date="2021" name="Int. J. Syst. Evol. Microbiol.">
        <title>Clostridium zeae sp. nov., isolated from corn silage.</title>
        <authorList>
            <person name="Kobayashi H."/>
            <person name="Tanizawa Y."/>
            <person name="Yagura M."/>
            <person name="Sakamoto M."/>
            <person name="Ohkuma M."/>
            <person name="Tohno M."/>
        </authorList>
    </citation>
    <scope>NUCLEOTIDE SEQUENCE [LARGE SCALE GENOMIC DNA]</scope>
    <source>
        <strain evidence="2 3">CSC2</strain>
    </source>
</reference>
<accession>A0ABQ1E480</accession>
<protein>
    <recommendedName>
        <fullName evidence="4">DUF3784 domain-containing protein</fullName>
    </recommendedName>
</protein>
<keyword evidence="1" id="KW-0812">Transmembrane</keyword>
<feature type="transmembrane region" description="Helical" evidence="1">
    <location>
        <begin position="80"/>
        <end position="98"/>
    </location>
</feature>